<organism evidence="1 2">
    <name type="scientific">Brachyspira catarrhinii</name>
    <dbReference type="NCBI Taxonomy" id="2528966"/>
    <lineage>
        <taxon>Bacteria</taxon>
        <taxon>Pseudomonadati</taxon>
        <taxon>Spirochaetota</taxon>
        <taxon>Spirochaetia</taxon>
        <taxon>Brachyspirales</taxon>
        <taxon>Brachyspiraceae</taxon>
        <taxon>Brachyspira</taxon>
    </lineage>
</organism>
<gene>
    <name evidence="1" type="ORF">EZH24_11075</name>
</gene>
<protein>
    <submittedName>
        <fullName evidence="1">Uncharacterized protein</fullName>
    </submittedName>
</protein>
<reference evidence="1 2" key="1">
    <citation type="journal article" date="2019" name="Anaerobe">
        <title>Brachyspira catarrhinii sp. nov., an anaerobic intestinal spirochaete isolated from vervet monkeys may have been misidentified as Brachyspira aalborgi in previous studies.</title>
        <authorList>
            <person name="Phillips N.D."/>
            <person name="La T."/>
            <person name="Hampson D.J."/>
        </authorList>
    </citation>
    <scope>NUCLEOTIDE SEQUENCE [LARGE SCALE GENOMIC DNA]</scope>
    <source>
        <strain evidence="1 2">Z12</strain>
    </source>
</reference>
<proteinExistence type="predicted"/>
<comment type="caution">
    <text evidence="1">The sequence shown here is derived from an EMBL/GenBank/DDBJ whole genome shotgun (WGS) entry which is preliminary data.</text>
</comment>
<accession>A0ABY2TN50</accession>
<dbReference type="EMBL" id="SJDU01000416">
    <property type="protein sequence ID" value="TKZ29329.1"/>
    <property type="molecule type" value="Genomic_DNA"/>
</dbReference>
<sequence length="94" mass="11473">MNTILIFVIIFLLFTKKERITGEIRVVGTSLFYDLVITTEERDYYFDKKFFEEYAKYQGEIITIEAKVKKTKLWLADRSRYLERYNILWVKKID</sequence>
<name>A0ABY2TN50_9SPIR</name>
<keyword evidence="2" id="KW-1185">Reference proteome</keyword>
<dbReference type="Proteomes" id="UP000310168">
    <property type="component" value="Unassembled WGS sequence"/>
</dbReference>
<evidence type="ECO:0000313" key="1">
    <source>
        <dbReference type="EMBL" id="TKZ29329.1"/>
    </source>
</evidence>
<evidence type="ECO:0000313" key="2">
    <source>
        <dbReference type="Proteomes" id="UP000310168"/>
    </source>
</evidence>